<accession>A0A1T2XCT2</accession>
<dbReference type="EC" id="3.4.-.-" evidence="8"/>
<dbReference type="SUPFAM" id="SSF143081">
    <property type="entry name" value="BB1717-like"/>
    <property type="match status" value="1"/>
</dbReference>
<evidence type="ECO:0000256" key="6">
    <source>
        <dbReference type="ARBA" id="ARBA00023125"/>
    </source>
</evidence>
<evidence type="ECO:0000313" key="9">
    <source>
        <dbReference type="EMBL" id="OPA77724.1"/>
    </source>
</evidence>
<evidence type="ECO:0000256" key="7">
    <source>
        <dbReference type="ARBA" id="ARBA00023239"/>
    </source>
</evidence>
<protein>
    <recommendedName>
        <fullName evidence="8">Abasic site processing protein</fullName>
        <ecNumber evidence="8">3.4.-.-</ecNumber>
    </recommendedName>
</protein>
<dbReference type="GO" id="GO:0003697">
    <property type="term" value="F:single-stranded DNA binding"/>
    <property type="evidence" value="ECO:0007669"/>
    <property type="project" value="InterPro"/>
</dbReference>
<dbReference type="GO" id="GO:0016829">
    <property type="term" value="F:lyase activity"/>
    <property type="evidence" value="ECO:0007669"/>
    <property type="project" value="UniProtKB-KW"/>
</dbReference>
<dbReference type="Gene3D" id="3.90.1680.10">
    <property type="entry name" value="SOS response associated peptidase-like"/>
    <property type="match status" value="1"/>
</dbReference>
<dbReference type="GO" id="GO:0006508">
    <property type="term" value="P:proteolysis"/>
    <property type="evidence" value="ECO:0007669"/>
    <property type="project" value="UniProtKB-KW"/>
</dbReference>
<keyword evidence="10" id="KW-1185">Reference proteome</keyword>
<dbReference type="OrthoDB" id="9782620at2"/>
<comment type="similarity">
    <text evidence="1 8">Belongs to the SOS response-associated peptidase family.</text>
</comment>
<dbReference type="GO" id="GO:0008233">
    <property type="term" value="F:peptidase activity"/>
    <property type="evidence" value="ECO:0007669"/>
    <property type="project" value="UniProtKB-KW"/>
</dbReference>
<evidence type="ECO:0000256" key="4">
    <source>
        <dbReference type="ARBA" id="ARBA00022801"/>
    </source>
</evidence>
<keyword evidence="3" id="KW-0227">DNA damage</keyword>
<dbReference type="PANTHER" id="PTHR13604">
    <property type="entry name" value="DC12-RELATED"/>
    <property type="match status" value="1"/>
</dbReference>
<dbReference type="Proteomes" id="UP000190188">
    <property type="component" value="Unassembled WGS sequence"/>
</dbReference>
<name>A0A1T2XCT2_9BACL</name>
<sequence>MCRRFSLSAELNEVQAYFKIDNVITFYRKRYNIAPTQEMAVIMKSGNELHLDQSRWGLIPFWGKDAINANIDTVHVNPAYPKMIDRQRCVIPCNGFYYWRTVGKKTYPVRVVMPNRQLFGIAGLYENWRDTRGEEVRTCTLLMTNANSVIREFDTRMPAILDEEAMDVWLDSSVRGINYVRPYLRTYDETQMQVYPVSPMIENETFDSLECIQQMDLKVAWVKE</sequence>
<keyword evidence="2 8" id="KW-0645">Protease</keyword>
<evidence type="ECO:0000256" key="2">
    <source>
        <dbReference type="ARBA" id="ARBA00022670"/>
    </source>
</evidence>
<keyword evidence="4 8" id="KW-0378">Hydrolase</keyword>
<evidence type="ECO:0000256" key="5">
    <source>
        <dbReference type="ARBA" id="ARBA00023124"/>
    </source>
</evidence>
<evidence type="ECO:0000256" key="3">
    <source>
        <dbReference type="ARBA" id="ARBA00022763"/>
    </source>
</evidence>
<dbReference type="InterPro" id="IPR003738">
    <property type="entry name" value="SRAP"/>
</dbReference>
<dbReference type="AlphaFoldDB" id="A0A1T2XCT2"/>
<organism evidence="9 10">
    <name type="scientific">Paenibacillus selenitireducens</name>
    <dbReference type="NCBI Taxonomy" id="1324314"/>
    <lineage>
        <taxon>Bacteria</taxon>
        <taxon>Bacillati</taxon>
        <taxon>Bacillota</taxon>
        <taxon>Bacilli</taxon>
        <taxon>Bacillales</taxon>
        <taxon>Paenibacillaceae</taxon>
        <taxon>Paenibacillus</taxon>
    </lineage>
</organism>
<evidence type="ECO:0000256" key="1">
    <source>
        <dbReference type="ARBA" id="ARBA00008136"/>
    </source>
</evidence>
<dbReference type="EMBL" id="MSZX01000005">
    <property type="protein sequence ID" value="OPA77724.1"/>
    <property type="molecule type" value="Genomic_DNA"/>
</dbReference>
<comment type="caution">
    <text evidence="9">The sequence shown here is derived from an EMBL/GenBank/DDBJ whole genome shotgun (WGS) entry which is preliminary data.</text>
</comment>
<dbReference type="InterPro" id="IPR036590">
    <property type="entry name" value="SRAP-like"/>
</dbReference>
<keyword evidence="7" id="KW-0456">Lyase</keyword>
<gene>
    <name evidence="9" type="ORF">BVG16_14895</name>
</gene>
<proteinExistence type="inferred from homology"/>
<dbReference type="Pfam" id="PF02586">
    <property type="entry name" value="SRAP"/>
    <property type="match status" value="1"/>
</dbReference>
<evidence type="ECO:0000313" key="10">
    <source>
        <dbReference type="Proteomes" id="UP000190188"/>
    </source>
</evidence>
<keyword evidence="6" id="KW-0238">DNA-binding</keyword>
<keyword evidence="5" id="KW-0190">Covalent protein-DNA linkage</keyword>
<evidence type="ECO:0000256" key="8">
    <source>
        <dbReference type="RuleBase" id="RU364100"/>
    </source>
</evidence>
<dbReference type="PANTHER" id="PTHR13604:SF0">
    <property type="entry name" value="ABASIC SITE PROCESSING PROTEIN HMCES"/>
    <property type="match status" value="1"/>
</dbReference>
<reference evidence="9 10" key="1">
    <citation type="submission" date="2017-01" db="EMBL/GenBank/DDBJ databases">
        <title>Genome analysis of Paenibacillus selenitrireducens ES3-24.</title>
        <authorList>
            <person name="Xu D."/>
            <person name="Yao R."/>
            <person name="Zheng S."/>
        </authorList>
    </citation>
    <scope>NUCLEOTIDE SEQUENCE [LARGE SCALE GENOMIC DNA]</scope>
    <source>
        <strain evidence="9 10">ES3-24</strain>
    </source>
</reference>
<dbReference type="RefSeq" id="WP_078499467.1">
    <property type="nucleotide sequence ID" value="NZ_MSZX01000005.1"/>
</dbReference>
<dbReference type="GO" id="GO:0106300">
    <property type="term" value="P:protein-DNA covalent cross-linking repair"/>
    <property type="evidence" value="ECO:0007669"/>
    <property type="project" value="InterPro"/>
</dbReference>